<evidence type="ECO:0000313" key="2">
    <source>
        <dbReference type="Proteomes" id="UP000282323"/>
    </source>
</evidence>
<dbReference type="RefSeq" id="WP_124195462.1">
    <property type="nucleotide sequence ID" value="NZ_REGA01000006.1"/>
</dbReference>
<evidence type="ECO:0000313" key="1">
    <source>
        <dbReference type="EMBL" id="RQG95177.1"/>
    </source>
</evidence>
<gene>
    <name evidence="1" type="ORF">EA473_09525</name>
</gene>
<dbReference type="AlphaFoldDB" id="A0A3N6M0Q1"/>
<sequence length="77" mass="8044">MDAQQLTTGRIDDLPAELGSPQGKLVYLYLDATGGGTVDDLNRALAMNKMGVLSVLDSLSSRGLVEKNGSEYVVGSA</sequence>
<name>A0A3N6M0Q1_NATCH</name>
<dbReference type="Proteomes" id="UP000282323">
    <property type="component" value="Unassembled WGS sequence"/>
</dbReference>
<comment type="caution">
    <text evidence="1">The sequence shown here is derived from an EMBL/GenBank/DDBJ whole genome shotgun (WGS) entry which is preliminary data.</text>
</comment>
<protein>
    <submittedName>
        <fullName evidence="1">MarR family transcriptional regulator</fullName>
    </submittedName>
</protein>
<dbReference type="SUPFAM" id="SSF46785">
    <property type="entry name" value="Winged helix' DNA-binding domain"/>
    <property type="match status" value="1"/>
</dbReference>
<dbReference type="InterPro" id="IPR036390">
    <property type="entry name" value="WH_DNA-bd_sf"/>
</dbReference>
<keyword evidence="2" id="KW-1185">Reference proteome</keyword>
<proteinExistence type="predicted"/>
<organism evidence="1 2">
    <name type="scientific">Natrarchaeobius chitinivorans</name>
    <dbReference type="NCBI Taxonomy" id="1679083"/>
    <lineage>
        <taxon>Archaea</taxon>
        <taxon>Methanobacteriati</taxon>
        <taxon>Methanobacteriota</taxon>
        <taxon>Stenosarchaea group</taxon>
        <taxon>Halobacteria</taxon>
        <taxon>Halobacteriales</taxon>
        <taxon>Natrialbaceae</taxon>
        <taxon>Natrarchaeobius</taxon>
    </lineage>
</organism>
<dbReference type="OrthoDB" id="182995at2157"/>
<reference evidence="1 2" key="1">
    <citation type="submission" date="2018-10" db="EMBL/GenBank/DDBJ databases">
        <title>Natrarchaeobius chitinivorans gen. nov., sp. nov., and Natrarchaeobius haloalkaliphilus sp. nov., alkaliphilic, chitin-utilizing haloarchaea from hypersaline alkaline lakes.</title>
        <authorList>
            <person name="Sorokin D.Y."/>
            <person name="Elcheninov A.G."/>
            <person name="Kostrikina N.A."/>
            <person name="Bale N.J."/>
            <person name="Sinninghe Damste J.S."/>
            <person name="Khijniak T.V."/>
            <person name="Kublanov I.V."/>
            <person name="Toshchakov S.V."/>
        </authorList>
    </citation>
    <scope>NUCLEOTIDE SEQUENCE [LARGE SCALE GENOMIC DNA]</scope>
    <source>
        <strain evidence="1 2">AArcht4T</strain>
    </source>
</reference>
<dbReference type="EMBL" id="REGA01000006">
    <property type="protein sequence ID" value="RQG95177.1"/>
    <property type="molecule type" value="Genomic_DNA"/>
</dbReference>
<accession>A0A3N6M0Q1</accession>